<evidence type="ECO:0000313" key="3">
    <source>
        <dbReference type="Proteomes" id="UP000595362"/>
    </source>
</evidence>
<keyword evidence="1" id="KW-0175">Coiled coil</keyword>
<name>A0A7T5R1A8_9BACT</name>
<proteinExistence type="predicted"/>
<feature type="coiled-coil region" evidence="1">
    <location>
        <begin position="35"/>
        <end position="62"/>
    </location>
</feature>
<protein>
    <submittedName>
        <fullName evidence="2">Uncharacterized protein</fullName>
    </submittedName>
</protein>
<dbReference type="Proteomes" id="UP000595362">
    <property type="component" value="Chromosome"/>
</dbReference>
<evidence type="ECO:0000313" key="2">
    <source>
        <dbReference type="EMBL" id="QQG35692.1"/>
    </source>
</evidence>
<accession>A0A7T5R1A8</accession>
<organism evidence="2 3">
    <name type="scientific">Micavibrio aeruginosavorus</name>
    <dbReference type="NCBI Taxonomy" id="349221"/>
    <lineage>
        <taxon>Bacteria</taxon>
        <taxon>Pseudomonadati</taxon>
        <taxon>Bdellovibrionota</taxon>
        <taxon>Bdellovibrionia</taxon>
        <taxon>Bdellovibrionales</taxon>
        <taxon>Pseudobdellovibrionaceae</taxon>
        <taxon>Micavibrio</taxon>
    </lineage>
</organism>
<sequence>MIGLIGTKRLVMLAVLLCLNGAMGAGAYLYLIPQNGKLDQELRQLKSNVSTKRAESDRFRQEFDEIQREKGKFQSLEAQGFLSDQNRASIQKRIDVIQRYSRVSRAAYNIDRSMAEDVEVAREANRVVVKSPVKFEIDAIDDMDVFSFLYLLENAFIGHTAITSFELERVLDLNDVTMRQIGSGMDTVLVKSSVQLDWKTLMNRDDAALFGVAIAEPTGD</sequence>
<reference evidence="2 3" key="1">
    <citation type="submission" date="2020-07" db="EMBL/GenBank/DDBJ databases">
        <title>Huge and variable diversity of episymbiotic CPR bacteria and DPANN archaea in groundwater ecosystems.</title>
        <authorList>
            <person name="He C.Y."/>
            <person name="Keren R."/>
            <person name="Whittaker M."/>
            <person name="Farag I.F."/>
            <person name="Doudna J."/>
            <person name="Cate J.H.D."/>
            <person name="Banfield J.F."/>
        </authorList>
    </citation>
    <scope>NUCLEOTIDE SEQUENCE [LARGE SCALE GENOMIC DNA]</scope>
    <source>
        <strain evidence="2">NC_groundwater_70_Ag_B-0.1um_54_66</strain>
    </source>
</reference>
<gene>
    <name evidence="2" type="ORF">HYS17_09245</name>
</gene>
<evidence type="ECO:0000256" key="1">
    <source>
        <dbReference type="SAM" id="Coils"/>
    </source>
</evidence>
<dbReference type="EMBL" id="CP066681">
    <property type="protein sequence ID" value="QQG35692.1"/>
    <property type="molecule type" value="Genomic_DNA"/>
</dbReference>
<dbReference type="AlphaFoldDB" id="A0A7T5R1A8"/>